<dbReference type="AlphaFoldDB" id="A0A915IJA7"/>
<reference evidence="2" key="1">
    <citation type="submission" date="2022-11" db="UniProtKB">
        <authorList>
            <consortium name="WormBaseParasite"/>
        </authorList>
    </citation>
    <scope>IDENTIFICATION</scope>
</reference>
<proteinExistence type="predicted"/>
<dbReference type="Proteomes" id="UP000887565">
    <property type="component" value="Unplaced"/>
</dbReference>
<name>A0A915IJA7_ROMCU</name>
<sequence>MAKSIKAPTITYEPWSVTPVVTLGTGAMAMGDKEAVDATNSVEAENSGETLAWDLPKLGIWHSSAYNASCKTYG</sequence>
<keyword evidence="1" id="KW-1185">Reference proteome</keyword>
<dbReference type="WBParaSite" id="nRc.2.0.1.t13462-RA">
    <property type="protein sequence ID" value="nRc.2.0.1.t13462-RA"/>
    <property type="gene ID" value="nRc.2.0.1.g13462"/>
</dbReference>
<evidence type="ECO:0000313" key="2">
    <source>
        <dbReference type="WBParaSite" id="nRc.2.0.1.t13462-RA"/>
    </source>
</evidence>
<organism evidence="1 2">
    <name type="scientific">Romanomermis culicivorax</name>
    <name type="common">Nematode worm</name>
    <dbReference type="NCBI Taxonomy" id="13658"/>
    <lineage>
        <taxon>Eukaryota</taxon>
        <taxon>Metazoa</taxon>
        <taxon>Ecdysozoa</taxon>
        <taxon>Nematoda</taxon>
        <taxon>Enoplea</taxon>
        <taxon>Dorylaimia</taxon>
        <taxon>Mermithida</taxon>
        <taxon>Mermithoidea</taxon>
        <taxon>Mermithidae</taxon>
        <taxon>Romanomermis</taxon>
    </lineage>
</organism>
<evidence type="ECO:0000313" key="1">
    <source>
        <dbReference type="Proteomes" id="UP000887565"/>
    </source>
</evidence>
<protein>
    <submittedName>
        <fullName evidence="2">Uncharacterized protein</fullName>
    </submittedName>
</protein>
<accession>A0A915IJA7</accession>